<dbReference type="PANTHER" id="PTHR34488:SF1">
    <property type="entry name" value="SI:CH211-245H14.1-RELATED"/>
    <property type="match status" value="1"/>
</dbReference>
<protein>
    <submittedName>
        <fullName evidence="2">Uncharacterized protein</fullName>
    </submittedName>
</protein>
<dbReference type="Proteomes" id="UP000193380">
    <property type="component" value="Unassembled WGS sequence"/>
</dbReference>
<name>A0A060WT27_ONCMY</name>
<evidence type="ECO:0000313" key="3">
    <source>
        <dbReference type="Proteomes" id="UP000193380"/>
    </source>
</evidence>
<feature type="compositionally biased region" description="Basic and acidic residues" evidence="1">
    <location>
        <begin position="277"/>
        <end position="289"/>
    </location>
</feature>
<feature type="compositionally biased region" description="Polar residues" evidence="1">
    <location>
        <begin position="242"/>
        <end position="251"/>
    </location>
</feature>
<gene>
    <name evidence="2" type="ORF">GSONMT00022407001</name>
</gene>
<organism evidence="2 3">
    <name type="scientific">Oncorhynchus mykiss</name>
    <name type="common">Rainbow trout</name>
    <name type="synonym">Salmo gairdneri</name>
    <dbReference type="NCBI Taxonomy" id="8022"/>
    <lineage>
        <taxon>Eukaryota</taxon>
        <taxon>Metazoa</taxon>
        <taxon>Chordata</taxon>
        <taxon>Craniata</taxon>
        <taxon>Vertebrata</taxon>
        <taxon>Euteleostomi</taxon>
        <taxon>Actinopterygii</taxon>
        <taxon>Neopterygii</taxon>
        <taxon>Teleostei</taxon>
        <taxon>Protacanthopterygii</taxon>
        <taxon>Salmoniformes</taxon>
        <taxon>Salmonidae</taxon>
        <taxon>Salmoninae</taxon>
        <taxon>Oncorhynchus</taxon>
    </lineage>
</organism>
<evidence type="ECO:0000313" key="2">
    <source>
        <dbReference type="EMBL" id="CDQ67725.1"/>
    </source>
</evidence>
<reference evidence="2" key="2">
    <citation type="submission" date="2014-03" db="EMBL/GenBank/DDBJ databases">
        <authorList>
            <person name="Genoscope - CEA"/>
        </authorList>
    </citation>
    <scope>NUCLEOTIDE SEQUENCE</scope>
</reference>
<sequence length="452" mass="49819">MSETGNTYLLNSFKNQLSEQLGSNPIFLQQHQCESTSMSQARTMSLEEQIRSLSPVAAHALAIAEITDDIDIQELTRADLNELLPGLQHLKLRKKISELINTSKQDTAKPIALVLNKLREFLPVDVMENALVPGGVLHGYFPILRDLEKQLAEALYFIQAHVGLLESYIGEESMEAQSSASSPSVDSATAGNQPSNVEVQKTSVNRTSGSSALCAADSQPKQCRTEVSGAPNRPAFKETQDETSMSHSHTSGAAGADTHFQKSTTGPSQISTGSELAEPRYKQEKSRSADHLGAGDKIYSYWRNFRATEPLNEKQAVKVHSQVCGKTLNTHLALMKQVDYLAVGLKREETRPEDCQVIIAFCPITSRVGTDIDAAMSKVQSNKDVILVVMHHTFDHCFVTSQRSASHYINVVEEVNVLFHDSMGLLRCETNDKAVTLIHKALQKYSSTTYKR</sequence>
<proteinExistence type="predicted"/>
<reference evidence="2" key="1">
    <citation type="journal article" date="2014" name="Nat. Commun.">
        <title>The rainbow trout genome provides novel insights into evolution after whole-genome duplication in vertebrates.</title>
        <authorList>
            <person name="Berthelot C."/>
            <person name="Brunet F."/>
            <person name="Chalopin D."/>
            <person name="Juanchich A."/>
            <person name="Bernard M."/>
            <person name="Noel B."/>
            <person name="Bento P."/>
            <person name="Da Silva C."/>
            <person name="Labadie K."/>
            <person name="Alberti A."/>
            <person name="Aury J.M."/>
            <person name="Louis A."/>
            <person name="Dehais P."/>
            <person name="Bardou P."/>
            <person name="Montfort J."/>
            <person name="Klopp C."/>
            <person name="Cabau C."/>
            <person name="Gaspin C."/>
            <person name="Thorgaard G.H."/>
            <person name="Boussaha M."/>
            <person name="Quillet E."/>
            <person name="Guyomard R."/>
            <person name="Galiana D."/>
            <person name="Bobe J."/>
            <person name="Volff J.N."/>
            <person name="Genet C."/>
            <person name="Wincker P."/>
            <person name="Jaillon O."/>
            <person name="Roest Crollius H."/>
            <person name="Guiguen Y."/>
        </authorList>
    </citation>
    <scope>NUCLEOTIDE SEQUENCE [LARGE SCALE GENOMIC DNA]</scope>
</reference>
<dbReference type="EMBL" id="FR904594">
    <property type="protein sequence ID" value="CDQ67725.1"/>
    <property type="molecule type" value="Genomic_DNA"/>
</dbReference>
<feature type="compositionally biased region" description="Polar residues" evidence="1">
    <location>
        <begin position="191"/>
        <end position="211"/>
    </location>
</feature>
<accession>A0A060WT27</accession>
<feature type="compositionally biased region" description="Polar residues" evidence="1">
    <location>
        <begin position="261"/>
        <end position="274"/>
    </location>
</feature>
<dbReference type="PANTHER" id="PTHR34488">
    <property type="entry name" value="SI:CH211-245H14.1-RELATED"/>
    <property type="match status" value="1"/>
</dbReference>
<feature type="compositionally biased region" description="Low complexity" evidence="1">
    <location>
        <begin position="176"/>
        <end position="190"/>
    </location>
</feature>
<feature type="region of interest" description="Disordered" evidence="1">
    <location>
        <begin position="176"/>
        <end position="289"/>
    </location>
</feature>
<dbReference type="AlphaFoldDB" id="A0A060WT27"/>
<evidence type="ECO:0000256" key="1">
    <source>
        <dbReference type="SAM" id="MobiDB-lite"/>
    </source>
</evidence>
<dbReference type="PaxDb" id="8022-A0A060WT27"/>